<dbReference type="InterPro" id="IPR054498">
    <property type="entry name" value="2H-SAK"/>
</dbReference>
<feature type="domain" description="Swiss Army Knife 2H phosphoesterase" evidence="1">
    <location>
        <begin position="37"/>
        <end position="134"/>
    </location>
</feature>
<name>A0ABY5IKY6_9VIBR</name>
<protein>
    <recommendedName>
        <fullName evidence="1">Swiss Army Knife 2H phosphoesterase domain-containing protein</fullName>
    </recommendedName>
</protein>
<accession>A0ABY5IKY6</accession>
<evidence type="ECO:0000313" key="3">
    <source>
        <dbReference type="Proteomes" id="UP001059912"/>
    </source>
</evidence>
<evidence type="ECO:0000313" key="2">
    <source>
        <dbReference type="EMBL" id="UTZ34960.1"/>
    </source>
</evidence>
<dbReference type="Proteomes" id="UP001059912">
    <property type="component" value="Plasmid unnamed1"/>
</dbReference>
<gene>
    <name evidence="2" type="ORF">HB762_27235</name>
</gene>
<evidence type="ECO:0000259" key="1">
    <source>
        <dbReference type="Pfam" id="PF22547"/>
    </source>
</evidence>
<dbReference type="Pfam" id="PF22547">
    <property type="entry name" value="2H-SAK"/>
    <property type="match status" value="1"/>
</dbReference>
<proteinExistence type="predicted"/>
<dbReference type="RefSeq" id="WP_255904946.1">
    <property type="nucleotide sequence ID" value="NZ_CP050472.1"/>
</dbReference>
<sequence>MQTELLKDKLGNEYLAVIVPECLIRETLNSFYAHVGESEFRQMTQRQQIRDRGHYHLTALISPEFHLLKEEQQSSLVNQAVDLQILGLGRVIKGEQRCYYAVASSAAIAHLRESLGLPVKDLHITLGFTQYDIHGVDKGITTLLKGVSNA</sequence>
<organism evidence="2 3">
    <name type="scientific">Vibrio campbellii</name>
    <dbReference type="NCBI Taxonomy" id="680"/>
    <lineage>
        <taxon>Bacteria</taxon>
        <taxon>Pseudomonadati</taxon>
        <taxon>Pseudomonadota</taxon>
        <taxon>Gammaproteobacteria</taxon>
        <taxon>Vibrionales</taxon>
        <taxon>Vibrionaceae</taxon>
        <taxon>Vibrio</taxon>
    </lineage>
</organism>
<dbReference type="EMBL" id="CP050472">
    <property type="protein sequence ID" value="UTZ34960.1"/>
    <property type="molecule type" value="Genomic_DNA"/>
</dbReference>
<keyword evidence="3" id="KW-1185">Reference proteome</keyword>
<keyword evidence="2" id="KW-0614">Plasmid</keyword>
<geneLocation type="plasmid" evidence="2 3">
    <name>unnamed1</name>
</geneLocation>
<reference evidence="2" key="1">
    <citation type="submission" date="2020-03" db="EMBL/GenBank/DDBJ databases">
        <title>Five strains of Vibrio campbellii isolated from Mariana Trench.</title>
        <authorList>
            <person name="Liang J."/>
            <person name="Zhang X.-H."/>
        </authorList>
    </citation>
    <scope>NUCLEOTIDE SEQUENCE</scope>
    <source>
        <strain evidence="2">LJC013</strain>
        <plasmid evidence="2">unnamed1</plasmid>
    </source>
</reference>